<dbReference type="EMBL" id="JABEZV010000001">
    <property type="protein sequence ID" value="MBA0703706.1"/>
    <property type="molecule type" value="Genomic_DNA"/>
</dbReference>
<keyword evidence="2" id="KW-1185">Reference proteome</keyword>
<name>A0A7J8YVW0_9ROSI</name>
<proteinExistence type="predicted"/>
<evidence type="ECO:0000313" key="2">
    <source>
        <dbReference type="Proteomes" id="UP000593574"/>
    </source>
</evidence>
<accession>A0A7J8YVW0</accession>
<dbReference type="Proteomes" id="UP000593574">
    <property type="component" value="Unassembled WGS sequence"/>
</dbReference>
<dbReference type="AlphaFoldDB" id="A0A7J8YVW0"/>
<evidence type="ECO:0000313" key="1">
    <source>
        <dbReference type="EMBL" id="MBA0703706.1"/>
    </source>
</evidence>
<comment type="caution">
    <text evidence="1">The sequence shown here is derived from an EMBL/GenBank/DDBJ whole genome shotgun (WGS) entry which is preliminary data.</text>
</comment>
<sequence length="53" mass="5958">MYKIFAGMITLAMDNLRESLVSIIRMPTSKLHTSVLKRAMVPSKKTSSFTVNL</sequence>
<reference evidence="1 2" key="1">
    <citation type="journal article" date="2019" name="Genome Biol. Evol.">
        <title>Insights into the evolution of the New World diploid cottons (Gossypium, subgenus Houzingenia) based on genome sequencing.</title>
        <authorList>
            <person name="Grover C.E."/>
            <person name="Arick M.A. 2nd"/>
            <person name="Thrash A."/>
            <person name="Conover J.L."/>
            <person name="Sanders W.S."/>
            <person name="Peterson D.G."/>
            <person name="Frelichowski J.E."/>
            <person name="Scheffler J.A."/>
            <person name="Scheffler B.E."/>
            <person name="Wendel J.F."/>
        </authorList>
    </citation>
    <scope>NUCLEOTIDE SEQUENCE [LARGE SCALE GENOMIC DNA]</scope>
    <source>
        <strain evidence="1">4</strain>
        <tissue evidence="1">Leaf</tissue>
    </source>
</reference>
<protein>
    <submittedName>
        <fullName evidence="1">Uncharacterized protein</fullName>
    </submittedName>
</protein>
<gene>
    <name evidence="1" type="ORF">Golax_016009</name>
</gene>
<organism evidence="1 2">
    <name type="scientific">Gossypium laxum</name>
    <dbReference type="NCBI Taxonomy" id="34288"/>
    <lineage>
        <taxon>Eukaryota</taxon>
        <taxon>Viridiplantae</taxon>
        <taxon>Streptophyta</taxon>
        <taxon>Embryophyta</taxon>
        <taxon>Tracheophyta</taxon>
        <taxon>Spermatophyta</taxon>
        <taxon>Magnoliopsida</taxon>
        <taxon>eudicotyledons</taxon>
        <taxon>Gunneridae</taxon>
        <taxon>Pentapetalae</taxon>
        <taxon>rosids</taxon>
        <taxon>malvids</taxon>
        <taxon>Malvales</taxon>
        <taxon>Malvaceae</taxon>
        <taxon>Malvoideae</taxon>
        <taxon>Gossypium</taxon>
    </lineage>
</organism>